<keyword evidence="3" id="KW-1185">Reference proteome</keyword>
<dbReference type="PANTHER" id="PTHR34542:SF6">
    <property type="entry name" value="50S RIBOSOMAL-LIKE PROTEIN"/>
    <property type="match status" value="1"/>
</dbReference>
<feature type="compositionally biased region" description="Basic and acidic residues" evidence="1">
    <location>
        <begin position="95"/>
        <end position="107"/>
    </location>
</feature>
<protein>
    <submittedName>
        <fullName evidence="2">Uncharacterized protein</fullName>
    </submittedName>
</protein>
<dbReference type="Proteomes" id="UP001154282">
    <property type="component" value="Unassembled WGS sequence"/>
</dbReference>
<dbReference type="AlphaFoldDB" id="A0AAV0MYS7"/>
<evidence type="ECO:0000313" key="2">
    <source>
        <dbReference type="EMBL" id="CAI0451439.1"/>
    </source>
</evidence>
<dbReference type="PANTHER" id="PTHR34542">
    <property type="entry name" value="OS08G0359900 PROTEIN"/>
    <property type="match status" value="1"/>
</dbReference>
<evidence type="ECO:0000256" key="1">
    <source>
        <dbReference type="SAM" id="MobiDB-lite"/>
    </source>
</evidence>
<reference evidence="2" key="1">
    <citation type="submission" date="2022-08" db="EMBL/GenBank/DDBJ databases">
        <authorList>
            <person name="Gutierrez-Valencia J."/>
        </authorList>
    </citation>
    <scope>NUCLEOTIDE SEQUENCE</scope>
</reference>
<sequence length="173" mass="19220">MATLQKFKHFAAQCGAASTGNPTQSPTTSPVVHLRRRKTLRMLLSRGSPAADHHRPRAMAMFDEGQKQRRDLPSDCKRARRRLKDLFVSSSPPFDDDRTKNRGRDGVRMLTAGPGEIDDGASDRGVGSNGNYTNSGFGRGFSGRRRGLRQGAASFRCRLLRRAWRPVLVTIPE</sequence>
<name>A0AAV0MYS7_9ROSI</name>
<proteinExistence type="predicted"/>
<accession>A0AAV0MYS7</accession>
<comment type="caution">
    <text evidence="2">The sequence shown here is derived from an EMBL/GenBank/DDBJ whole genome shotgun (WGS) entry which is preliminary data.</text>
</comment>
<evidence type="ECO:0000313" key="3">
    <source>
        <dbReference type="Proteomes" id="UP001154282"/>
    </source>
</evidence>
<feature type="region of interest" description="Disordered" evidence="1">
    <location>
        <begin position="87"/>
        <end position="145"/>
    </location>
</feature>
<dbReference type="EMBL" id="CAMGYJ010000007">
    <property type="protein sequence ID" value="CAI0451439.1"/>
    <property type="molecule type" value="Genomic_DNA"/>
</dbReference>
<gene>
    <name evidence="2" type="ORF">LITE_LOCUS30866</name>
</gene>
<organism evidence="2 3">
    <name type="scientific">Linum tenue</name>
    <dbReference type="NCBI Taxonomy" id="586396"/>
    <lineage>
        <taxon>Eukaryota</taxon>
        <taxon>Viridiplantae</taxon>
        <taxon>Streptophyta</taxon>
        <taxon>Embryophyta</taxon>
        <taxon>Tracheophyta</taxon>
        <taxon>Spermatophyta</taxon>
        <taxon>Magnoliopsida</taxon>
        <taxon>eudicotyledons</taxon>
        <taxon>Gunneridae</taxon>
        <taxon>Pentapetalae</taxon>
        <taxon>rosids</taxon>
        <taxon>fabids</taxon>
        <taxon>Malpighiales</taxon>
        <taxon>Linaceae</taxon>
        <taxon>Linum</taxon>
    </lineage>
</organism>